<name>A0ACA9PH92_9GLOM</name>
<sequence>MSNSRLLKPDTHKYYLIDNDDVVNENDISSQQEALISIPPPKDKYQI</sequence>
<proteinExistence type="predicted"/>
<keyword evidence="2" id="KW-1185">Reference proteome</keyword>
<dbReference type="EMBL" id="CAJVQC010020672">
    <property type="protein sequence ID" value="CAG8709611.1"/>
    <property type="molecule type" value="Genomic_DNA"/>
</dbReference>
<feature type="non-terminal residue" evidence="1">
    <location>
        <position position="47"/>
    </location>
</feature>
<organism evidence="1 2">
    <name type="scientific">Racocetra persica</name>
    <dbReference type="NCBI Taxonomy" id="160502"/>
    <lineage>
        <taxon>Eukaryota</taxon>
        <taxon>Fungi</taxon>
        <taxon>Fungi incertae sedis</taxon>
        <taxon>Mucoromycota</taxon>
        <taxon>Glomeromycotina</taxon>
        <taxon>Glomeromycetes</taxon>
        <taxon>Diversisporales</taxon>
        <taxon>Gigasporaceae</taxon>
        <taxon>Racocetra</taxon>
    </lineage>
</organism>
<accession>A0ACA9PH92</accession>
<gene>
    <name evidence="1" type="ORF">RPERSI_LOCUS10446</name>
</gene>
<dbReference type="Proteomes" id="UP000789920">
    <property type="component" value="Unassembled WGS sequence"/>
</dbReference>
<reference evidence="1" key="1">
    <citation type="submission" date="2021-06" db="EMBL/GenBank/DDBJ databases">
        <authorList>
            <person name="Kallberg Y."/>
            <person name="Tangrot J."/>
            <person name="Rosling A."/>
        </authorList>
    </citation>
    <scope>NUCLEOTIDE SEQUENCE</scope>
    <source>
        <strain evidence="1">MA461A</strain>
    </source>
</reference>
<protein>
    <submittedName>
        <fullName evidence="1">6341_t:CDS:1</fullName>
    </submittedName>
</protein>
<evidence type="ECO:0000313" key="1">
    <source>
        <dbReference type="EMBL" id="CAG8709611.1"/>
    </source>
</evidence>
<comment type="caution">
    <text evidence="1">The sequence shown here is derived from an EMBL/GenBank/DDBJ whole genome shotgun (WGS) entry which is preliminary data.</text>
</comment>
<evidence type="ECO:0000313" key="2">
    <source>
        <dbReference type="Proteomes" id="UP000789920"/>
    </source>
</evidence>